<evidence type="ECO:0000256" key="1">
    <source>
        <dbReference type="ARBA" id="ARBA00022645"/>
    </source>
</evidence>
<evidence type="ECO:0000256" key="7">
    <source>
        <dbReference type="ARBA" id="ARBA00061580"/>
    </source>
</evidence>
<keyword evidence="2 8" id="KW-0645">Protease</keyword>
<sequence length="502" mass="57611">MNPKDSYEKISAHSKEMTHLGSAMAILNWDQRTQIPRSGHASRAQVLATMAGMIHKMATDPRVGEWLSILENSHVCRDPLAIEAVNVREWRRSFDRATKIPQELAVEIARAAAEGQSVWEKARPENDWKLFEPYLERIVGLKREEAQALGFENEPYDALLDAYERAETARNLEPVFKRLTEALVALLQRIISSGRQPDPCLKHLYFPIAEQEAFAVSVAKRIGYDMEAGRLDVSAHPFTTGIAPGDVRITTRYSENYFNEAFFGVIHETGHALYHQGLPLDHWGTPFCRPISLGINESQSRMWENLVARSKEFWRCFYPEAQARFKELGAVDEQDFYFSINNVRPSLIRVEADEVTYNIHILLRFELEVLLIRGDLDVRDLPDAWNSKMQAYLGVTPPDFSQGSMQDVHWSSGSIGYFPTYTLGNLYSAQFFAQAEKDLGDLRLQIERGEFAPLLDWLRRKIHNQGTRYLPRDLVKTVTGEDLDSQFLIDYLERKYSELYAL</sequence>
<dbReference type="PANTHER" id="PTHR34217">
    <property type="entry name" value="METAL-DEPENDENT CARBOXYPEPTIDASE"/>
    <property type="match status" value="1"/>
</dbReference>
<proteinExistence type="inferred from homology"/>
<evidence type="ECO:0000313" key="12">
    <source>
        <dbReference type="Proteomes" id="UP000807825"/>
    </source>
</evidence>
<feature type="active site" description="Proton donor/acceptor" evidence="10">
    <location>
        <position position="268"/>
    </location>
</feature>
<dbReference type="CDD" id="cd06460">
    <property type="entry name" value="M32_Taq"/>
    <property type="match status" value="1"/>
</dbReference>
<feature type="binding site" evidence="9">
    <location>
        <position position="267"/>
    </location>
    <ligand>
        <name>Zn(2+)</name>
        <dbReference type="ChEBI" id="CHEBI:29105"/>
        <note>catalytic</note>
    </ligand>
</feature>
<dbReference type="Proteomes" id="UP000807825">
    <property type="component" value="Unassembled WGS sequence"/>
</dbReference>
<evidence type="ECO:0000256" key="9">
    <source>
        <dbReference type="PIRSR" id="PIRSR006615-1"/>
    </source>
</evidence>
<keyword evidence="1 8" id="KW-0121">Carboxypeptidase</keyword>
<dbReference type="FunFam" id="1.10.1370.30:FF:000003">
    <property type="entry name" value="Thermostable carboxypeptidase 1"/>
    <property type="match status" value="1"/>
</dbReference>
<comment type="cofactor">
    <cofactor evidence="9">
        <name>Zn(2+)</name>
        <dbReference type="ChEBI" id="CHEBI:29105"/>
    </cofactor>
    <text evidence="9">Binds 1 zinc ion per subunit.</text>
</comment>
<evidence type="ECO:0000313" key="11">
    <source>
        <dbReference type="EMBL" id="MBI5250833.1"/>
    </source>
</evidence>
<keyword evidence="9" id="KW-0862">Zinc</keyword>
<dbReference type="PROSITE" id="PS52034">
    <property type="entry name" value="PEPTIDASE_M32"/>
    <property type="match status" value="1"/>
</dbReference>
<dbReference type="PANTHER" id="PTHR34217:SF1">
    <property type="entry name" value="CARBOXYPEPTIDASE 1"/>
    <property type="match status" value="1"/>
</dbReference>
<keyword evidence="3 8" id="KW-0479">Metal-binding</keyword>
<reference evidence="11" key="1">
    <citation type="submission" date="2020-07" db="EMBL/GenBank/DDBJ databases">
        <title>Huge and variable diversity of episymbiotic CPR bacteria and DPANN archaea in groundwater ecosystems.</title>
        <authorList>
            <person name="He C.Y."/>
            <person name="Keren R."/>
            <person name="Whittaker M."/>
            <person name="Farag I.F."/>
            <person name="Doudna J."/>
            <person name="Cate J.H.D."/>
            <person name="Banfield J.F."/>
        </authorList>
    </citation>
    <scope>NUCLEOTIDE SEQUENCE</scope>
    <source>
        <strain evidence="11">NC_groundwater_1664_Pr3_B-0.1um_52_9</strain>
    </source>
</reference>
<keyword evidence="5 8" id="KW-0482">Metalloprotease</keyword>
<dbReference type="Gene3D" id="1.10.1370.30">
    <property type="match status" value="1"/>
</dbReference>
<comment type="similarity">
    <text evidence="7 8">Belongs to the peptidase M32 family.</text>
</comment>
<dbReference type="EMBL" id="JACRDE010000395">
    <property type="protein sequence ID" value="MBI5250833.1"/>
    <property type="molecule type" value="Genomic_DNA"/>
</dbReference>
<evidence type="ECO:0000256" key="2">
    <source>
        <dbReference type="ARBA" id="ARBA00022670"/>
    </source>
</evidence>
<evidence type="ECO:0000256" key="4">
    <source>
        <dbReference type="ARBA" id="ARBA00022801"/>
    </source>
</evidence>
<feature type="binding site" evidence="9">
    <location>
        <position position="271"/>
    </location>
    <ligand>
        <name>Zn(2+)</name>
        <dbReference type="ChEBI" id="CHEBI:29105"/>
        <note>catalytic</note>
    </ligand>
</feature>
<protein>
    <recommendedName>
        <fullName evidence="8">Metal-dependent carboxypeptidase</fullName>
        <ecNumber evidence="8">3.4.17.19</ecNumber>
    </recommendedName>
</protein>
<dbReference type="Pfam" id="PF02074">
    <property type="entry name" value="Peptidase_M32"/>
    <property type="match status" value="1"/>
</dbReference>
<evidence type="ECO:0000256" key="6">
    <source>
        <dbReference type="ARBA" id="ARBA00052755"/>
    </source>
</evidence>
<comment type="caution">
    <text evidence="11">The sequence shown here is derived from an EMBL/GenBank/DDBJ whole genome shotgun (WGS) entry which is preliminary data.</text>
</comment>
<comment type="catalytic activity">
    <reaction evidence="6 8">
        <text>Release of a C-terminal amino acid with broad specificity, except for -Pro.</text>
        <dbReference type="EC" id="3.4.17.19"/>
    </reaction>
</comment>
<dbReference type="InterPro" id="IPR001333">
    <property type="entry name" value="Peptidase_M32_Taq"/>
</dbReference>
<name>A0A9D6V504_9BACT</name>
<dbReference type="EC" id="3.4.17.19" evidence="8"/>
<dbReference type="PIRSF" id="PIRSF006615">
    <property type="entry name" value="Zn_crbxpep_Taq"/>
    <property type="match status" value="1"/>
</dbReference>
<accession>A0A9D6V504</accession>
<dbReference type="GO" id="GO:0008270">
    <property type="term" value="F:zinc ion binding"/>
    <property type="evidence" value="ECO:0007669"/>
    <property type="project" value="UniProtKB-ARBA"/>
</dbReference>
<gene>
    <name evidence="11" type="ORF">HY912_15195</name>
</gene>
<dbReference type="GO" id="GO:0006508">
    <property type="term" value="P:proteolysis"/>
    <property type="evidence" value="ECO:0007669"/>
    <property type="project" value="UniProtKB-UniRule"/>
</dbReference>
<evidence type="ECO:0000256" key="5">
    <source>
        <dbReference type="ARBA" id="ARBA00023049"/>
    </source>
</evidence>
<dbReference type="AlphaFoldDB" id="A0A9D6V504"/>
<dbReference type="PRINTS" id="PR00998">
    <property type="entry name" value="CRBOXYPTASET"/>
</dbReference>
<evidence type="ECO:0000256" key="10">
    <source>
        <dbReference type="PIRSR" id="PIRSR006615-2"/>
    </source>
</evidence>
<keyword evidence="4 8" id="KW-0378">Hydrolase</keyword>
<organism evidence="11 12">
    <name type="scientific">Desulfomonile tiedjei</name>
    <dbReference type="NCBI Taxonomy" id="2358"/>
    <lineage>
        <taxon>Bacteria</taxon>
        <taxon>Pseudomonadati</taxon>
        <taxon>Thermodesulfobacteriota</taxon>
        <taxon>Desulfomonilia</taxon>
        <taxon>Desulfomonilales</taxon>
        <taxon>Desulfomonilaceae</taxon>
        <taxon>Desulfomonile</taxon>
    </lineage>
</organism>
<comment type="function">
    <text evidence="8">Broad specificity carboxypetidase that releases amino acids sequentially from the C-terminus, including neutral, aromatic, polar and basic residues.</text>
</comment>
<dbReference type="GO" id="GO:0004181">
    <property type="term" value="F:metallocarboxypeptidase activity"/>
    <property type="evidence" value="ECO:0007669"/>
    <property type="project" value="UniProtKB-UniRule"/>
</dbReference>
<evidence type="ECO:0000256" key="3">
    <source>
        <dbReference type="ARBA" id="ARBA00022723"/>
    </source>
</evidence>
<dbReference type="SUPFAM" id="SSF55486">
    <property type="entry name" value="Metalloproteases ('zincins'), catalytic domain"/>
    <property type="match status" value="1"/>
</dbReference>
<feature type="binding site" evidence="9">
    <location>
        <position position="297"/>
    </location>
    <ligand>
        <name>Zn(2+)</name>
        <dbReference type="ChEBI" id="CHEBI:29105"/>
        <note>catalytic</note>
    </ligand>
</feature>
<evidence type="ECO:0000256" key="8">
    <source>
        <dbReference type="PIRNR" id="PIRNR006615"/>
    </source>
</evidence>